<sequence>MPVLPFHRYIGPGNPIDNGEPVDEDDRIAKAHDIKYENARTVEDVREADVEAIYKFRKNWREGNWHSFIGDVGLSIKYFVESYTGVIYPTISQIESERNCKIIHIKNILKLHCVFKNKPFLEKYESNVLVPSENLDYSTYDFVSQKKIDSSKFSQFVYVPIEWNNLFLKYRGLPLIWNNCVFCDHNFCDDNYAKMSNKRNIHLKANKTKIKCDIFNFDFWLNIAFIKRLKTENCDQHRKHKEELHELDLFEAEY</sequence>
<dbReference type="AlphaFoldDB" id="T1HRN5"/>
<feature type="domain" description="Phospholipase A2-like" evidence="1">
    <location>
        <begin position="3"/>
        <end position="41"/>
    </location>
</feature>
<dbReference type="EMBL" id="ACPB03020545">
    <property type="status" value="NOT_ANNOTATED_CDS"/>
    <property type="molecule type" value="Genomic_DNA"/>
</dbReference>
<name>T1HRN5_RHOPR</name>
<protein>
    <submittedName>
        <fullName evidence="2">Parvo_coat_N domain-containing protein</fullName>
    </submittedName>
</protein>
<accession>T1HRN5</accession>
<dbReference type="Proteomes" id="UP000015103">
    <property type="component" value="Unassembled WGS sequence"/>
</dbReference>
<evidence type="ECO:0000259" key="1">
    <source>
        <dbReference type="Pfam" id="PF08398"/>
    </source>
</evidence>
<evidence type="ECO:0000313" key="3">
    <source>
        <dbReference type="Proteomes" id="UP000015103"/>
    </source>
</evidence>
<dbReference type="eggNOG" id="ENOG502SZJC">
    <property type="taxonomic scope" value="Eukaryota"/>
</dbReference>
<organism evidence="2 3">
    <name type="scientific">Rhodnius prolixus</name>
    <name type="common">Triatomid bug</name>
    <dbReference type="NCBI Taxonomy" id="13249"/>
    <lineage>
        <taxon>Eukaryota</taxon>
        <taxon>Metazoa</taxon>
        <taxon>Ecdysozoa</taxon>
        <taxon>Arthropoda</taxon>
        <taxon>Hexapoda</taxon>
        <taxon>Insecta</taxon>
        <taxon>Pterygota</taxon>
        <taxon>Neoptera</taxon>
        <taxon>Paraneoptera</taxon>
        <taxon>Hemiptera</taxon>
        <taxon>Heteroptera</taxon>
        <taxon>Panheteroptera</taxon>
        <taxon>Cimicomorpha</taxon>
        <taxon>Reduviidae</taxon>
        <taxon>Triatominae</taxon>
        <taxon>Rhodnius</taxon>
    </lineage>
</organism>
<dbReference type="EnsemblMetazoa" id="RPRC006705-RA">
    <property type="protein sequence ID" value="RPRC006705-PA"/>
    <property type="gene ID" value="RPRC006705"/>
</dbReference>
<dbReference type="VEuPathDB" id="VectorBase:RPRC006705"/>
<keyword evidence="3" id="KW-1185">Reference proteome</keyword>
<dbReference type="STRING" id="13249.T1HRN5"/>
<dbReference type="InterPro" id="IPR013607">
    <property type="entry name" value="Phospholipase_A2-like"/>
</dbReference>
<dbReference type="Pfam" id="PF08398">
    <property type="entry name" value="Phospholip_A2_4"/>
    <property type="match status" value="1"/>
</dbReference>
<dbReference type="HOGENOM" id="CLU_1095454_0_0_1"/>
<dbReference type="GO" id="GO:0005198">
    <property type="term" value="F:structural molecule activity"/>
    <property type="evidence" value="ECO:0007669"/>
    <property type="project" value="InterPro"/>
</dbReference>
<proteinExistence type="predicted"/>
<dbReference type="InParanoid" id="T1HRN5"/>
<reference evidence="2" key="1">
    <citation type="submission" date="2015-05" db="UniProtKB">
        <authorList>
            <consortium name="EnsemblMetazoa"/>
        </authorList>
    </citation>
    <scope>IDENTIFICATION</scope>
</reference>
<evidence type="ECO:0000313" key="2">
    <source>
        <dbReference type="EnsemblMetazoa" id="RPRC006705-PA"/>
    </source>
</evidence>